<proteinExistence type="predicted"/>
<dbReference type="AlphaFoldDB" id="A0A172Y7A0"/>
<sequence length="108" mass="11465">MTKSSNESDARAALRVVSSPEAEVYDLMRAPETTAERVKRLQAEARALALEQVEALEAALCKAADMAKEIADGGDAYPVGARELAARLVADLPSKAETMKAIVAKSHP</sequence>
<keyword evidence="2" id="KW-1185">Reference proteome</keyword>
<reference evidence="1 2" key="1">
    <citation type="journal article" date="2014" name="Genome Announc.">
        <title>Genome Sequence of a Promising Hydrogen-Producing Facultative Anaerobic Bacterium, Brevundimonas naejangsanensis Strain B1.</title>
        <authorList>
            <person name="Su H."/>
            <person name="Zhang T."/>
            <person name="Bao M."/>
            <person name="Jiang Y."/>
            <person name="Wang Y."/>
            <person name="Tan T."/>
        </authorList>
    </citation>
    <scope>NUCLEOTIDE SEQUENCE [LARGE SCALE GENOMIC DNA]</scope>
    <source>
        <strain evidence="1 2">B1</strain>
    </source>
</reference>
<dbReference type="Proteomes" id="UP000077603">
    <property type="component" value="Chromosome"/>
</dbReference>
<dbReference type="OrthoDB" id="7190507at2"/>
<gene>
    <name evidence="1" type="ORF">DA69_10150</name>
</gene>
<evidence type="ECO:0000313" key="2">
    <source>
        <dbReference type="Proteomes" id="UP000077603"/>
    </source>
</evidence>
<protein>
    <submittedName>
        <fullName evidence="1">Uncharacterized protein</fullName>
    </submittedName>
</protein>
<dbReference type="RefSeq" id="WP_025978607.1">
    <property type="nucleotide sequence ID" value="NZ_CP015614.1"/>
</dbReference>
<dbReference type="KEGG" id="bne:DA69_10150"/>
<name>A0A172Y7A0_9CAUL</name>
<dbReference type="EMBL" id="CP015614">
    <property type="protein sequence ID" value="ANF55080.1"/>
    <property type="molecule type" value="Genomic_DNA"/>
</dbReference>
<organism evidence="1 2">
    <name type="scientific">Brevundimonas naejangsanensis</name>
    <dbReference type="NCBI Taxonomy" id="588932"/>
    <lineage>
        <taxon>Bacteria</taxon>
        <taxon>Pseudomonadati</taxon>
        <taxon>Pseudomonadota</taxon>
        <taxon>Alphaproteobacteria</taxon>
        <taxon>Caulobacterales</taxon>
        <taxon>Caulobacteraceae</taxon>
        <taxon>Brevundimonas</taxon>
    </lineage>
</organism>
<evidence type="ECO:0000313" key="1">
    <source>
        <dbReference type="EMBL" id="ANF55080.1"/>
    </source>
</evidence>
<accession>A0A172Y7A0</accession>
<dbReference type="eggNOG" id="ENOG5033KSN">
    <property type="taxonomic scope" value="Bacteria"/>
</dbReference>